<dbReference type="InterPro" id="IPR050275">
    <property type="entry name" value="PGM_Phosphatase"/>
</dbReference>
<sequence>MILRSLLLFAASGLADIILPVYNGPPRLKYSVVPGYFKQSDLATDDRTYDALSDSFGLTDPSPHRWYRFRQNIYALNMGAPQGVRYVVLYLARHGQGQHNVAEKFFGQEAWECYWAMQGTNGTCTWGPDAKLSPQGHSEVARTSKAWKHEVPYGIPLPESHHVSPLSRSLSTLVETWKPIALNPPLPVCNELLRETLSLHYGDKRSKASYLRETYPEVEFPIEEEDPLWNFHRESEIGRNMRIKHVLDEILSNDPSIYIGMTSHSGVINSTLVALGHRPYVLQTAGVLPVVVKVERDPGWRGEVLWGKKESWEVPKVELRSVCPGYEPVLVSGQYVDGMGVWPYS</sequence>
<name>A0A292Q7V5_9PEZI</name>
<dbReference type="PANTHER" id="PTHR48100">
    <property type="entry name" value="BROAD-SPECIFICITY PHOSPHATASE YOR283W-RELATED"/>
    <property type="match status" value="1"/>
</dbReference>
<dbReference type="PANTHER" id="PTHR48100:SF1">
    <property type="entry name" value="HISTIDINE PHOSPHATASE FAMILY PROTEIN-RELATED"/>
    <property type="match status" value="1"/>
</dbReference>
<organism evidence="4 5">
    <name type="scientific">Tuber aestivum</name>
    <name type="common">summer truffle</name>
    <dbReference type="NCBI Taxonomy" id="59557"/>
    <lineage>
        <taxon>Eukaryota</taxon>
        <taxon>Fungi</taxon>
        <taxon>Dikarya</taxon>
        <taxon>Ascomycota</taxon>
        <taxon>Pezizomycotina</taxon>
        <taxon>Pezizomycetes</taxon>
        <taxon>Pezizales</taxon>
        <taxon>Tuberaceae</taxon>
        <taxon>Tuber</taxon>
    </lineage>
</organism>
<keyword evidence="5" id="KW-1185">Reference proteome</keyword>
<dbReference type="SUPFAM" id="SSF53254">
    <property type="entry name" value="Phosphoglycerate mutase-like"/>
    <property type="match status" value="1"/>
</dbReference>
<keyword evidence="1" id="KW-0324">Glycolysis</keyword>
<dbReference type="GO" id="GO:0005737">
    <property type="term" value="C:cytoplasm"/>
    <property type="evidence" value="ECO:0007669"/>
    <property type="project" value="TreeGrafter"/>
</dbReference>
<dbReference type="Proteomes" id="UP001412239">
    <property type="component" value="Unassembled WGS sequence"/>
</dbReference>
<proteinExistence type="predicted"/>
<evidence type="ECO:0000256" key="1">
    <source>
        <dbReference type="ARBA" id="ARBA00023152"/>
    </source>
</evidence>
<feature type="chain" id="PRO_5013058924" description="Phosphoglycerate mutase-like protein" evidence="3">
    <location>
        <begin position="16"/>
        <end position="345"/>
    </location>
</feature>
<evidence type="ECO:0000313" key="4">
    <source>
        <dbReference type="EMBL" id="CUS15028.1"/>
    </source>
</evidence>
<evidence type="ECO:0000313" key="5">
    <source>
        <dbReference type="Proteomes" id="UP001412239"/>
    </source>
</evidence>
<dbReference type="InterPro" id="IPR029033">
    <property type="entry name" value="His_PPase_superfam"/>
</dbReference>
<dbReference type="InterPro" id="IPR001345">
    <property type="entry name" value="PG/BPGM_mutase_AS"/>
</dbReference>
<accession>A0A292Q7V5</accession>
<dbReference type="EMBL" id="LN890953">
    <property type="protein sequence ID" value="CUS15028.1"/>
    <property type="molecule type" value="Genomic_DNA"/>
</dbReference>
<dbReference type="Gene3D" id="3.40.50.1240">
    <property type="entry name" value="Phosphoglycerate mutase-like"/>
    <property type="match status" value="1"/>
</dbReference>
<reference evidence="4" key="1">
    <citation type="submission" date="2015-10" db="EMBL/GenBank/DDBJ databases">
        <authorList>
            <person name="Regsiter A."/>
            <person name="william w."/>
        </authorList>
    </citation>
    <scope>NUCLEOTIDE SEQUENCE</scope>
    <source>
        <strain evidence="4">Montdore</strain>
    </source>
</reference>
<dbReference type="PROSITE" id="PS00175">
    <property type="entry name" value="PG_MUTASE"/>
    <property type="match status" value="1"/>
</dbReference>
<evidence type="ECO:0000256" key="3">
    <source>
        <dbReference type="SAM" id="SignalP"/>
    </source>
</evidence>
<keyword evidence="3" id="KW-0732">Signal</keyword>
<dbReference type="CDD" id="cd07067">
    <property type="entry name" value="HP_PGM_like"/>
    <property type="match status" value="1"/>
</dbReference>
<dbReference type="InterPro" id="IPR013078">
    <property type="entry name" value="His_Pase_superF_clade-1"/>
</dbReference>
<evidence type="ECO:0000256" key="2">
    <source>
        <dbReference type="ARBA" id="ARBA00023235"/>
    </source>
</evidence>
<dbReference type="SMART" id="SM00855">
    <property type="entry name" value="PGAM"/>
    <property type="match status" value="1"/>
</dbReference>
<dbReference type="Pfam" id="PF00300">
    <property type="entry name" value="His_Phos_1"/>
    <property type="match status" value="1"/>
</dbReference>
<gene>
    <name evidence="4" type="ORF">GSTUAT00000922001</name>
</gene>
<feature type="signal peptide" evidence="3">
    <location>
        <begin position="1"/>
        <end position="15"/>
    </location>
</feature>
<dbReference type="GO" id="GO:0016791">
    <property type="term" value="F:phosphatase activity"/>
    <property type="evidence" value="ECO:0007669"/>
    <property type="project" value="TreeGrafter"/>
</dbReference>
<protein>
    <recommendedName>
        <fullName evidence="6">Phosphoglycerate mutase-like protein</fullName>
    </recommendedName>
</protein>
<keyword evidence="2" id="KW-0413">Isomerase</keyword>
<dbReference type="AlphaFoldDB" id="A0A292Q7V5"/>
<evidence type="ECO:0008006" key="6">
    <source>
        <dbReference type="Google" id="ProtNLM"/>
    </source>
</evidence>